<dbReference type="GO" id="GO:0005739">
    <property type="term" value="C:mitochondrion"/>
    <property type="evidence" value="ECO:0007669"/>
    <property type="project" value="TreeGrafter"/>
</dbReference>
<dbReference type="Gene3D" id="3.40.50.800">
    <property type="entry name" value="Anticodon-binding domain"/>
    <property type="match status" value="1"/>
</dbReference>
<dbReference type="Gene3D" id="1.20.200.10">
    <property type="entry name" value="Fumarase/aspartase (Central domain)"/>
    <property type="match status" value="1"/>
</dbReference>
<dbReference type="InterPro" id="IPR015807">
    <property type="entry name" value="His-tRNA-ligase"/>
</dbReference>
<dbReference type="Proteomes" id="UP000078348">
    <property type="component" value="Unassembled WGS sequence"/>
</dbReference>
<dbReference type="PANTHER" id="PTHR11476:SF7">
    <property type="entry name" value="HISTIDINE--TRNA LIGASE"/>
    <property type="match status" value="1"/>
</dbReference>
<dbReference type="InterPro" id="IPR006195">
    <property type="entry name" value="aa-tRNA-synth_II"/>
</dbReference>
<dbReference type="SUPFAM" id="SSF48557">
    <property type="entry name" value="L-aspartase-like"/>
    <property type="match status" value="1"/>
</dbReference>
<accession>A0A196SNW1</accession>
<dbReference type="GO" id="GO:0003723">
    <property type="term" value="F:RNA binding"/>
    <property type="evidence" value="ECO:0007669"/>
    <property type="project" value="TreeGrafter"/>
</dbReference>
<keyword evidence="8 13" id="KW-0030">Aminoacyl-tRNA synthetase</keyword>
<dbReference type="InterPro" id="IPR041715">
    <property type="entry name" value="HisRS-like_core"/>
</dbReference>
<dbReference type="InterPro" id="IPR004154">
    <property type="entry name" value="Anticodon-bd"/>
</dbReference>
<dbReference type="FunFam" id="3.30.930.10:FF:000061">
    <property type="entry name" value="Histidine--tRNA ligase, cytoplasmic"/>
    <property type="match status" value="1"/>
</dbReference>
<dbReference type="InterPro" id="IPR008948">
    <property type="entry name" value="L-Aspartase-like"/>
</dbReference>
<evidence type="ECO:0000256" key="5">
    <source>
        <dbReference type="ARBA" id="ARBA00022741"/>
    </source>
</evidence>
<dbReference type="HAMAP" id="MF_00127">
    <property type="entry name" value="His_tRNA_synth"/>
    <property type="match status" value="1"/>
</dbReference>
<dbReference type="FunFam" id="3.40.50.800:FF:000012">
    <property type="entry name" value="Histidine--tRNA ligase, cytoplasmic"/>
    <property type="match status" value="1"/>
</dbReference>
<feature type="compositionally biased region" description="Basic residues" evidence="10">
    <location>
        <begin position="381"/>
        <end position="391"/>
    </location>
</feature>
<dbReference type="SUPFAM" id="SSF55681">
    <property type="entry name" value="Class II aaRS and biotin synthetases"/>
    <property type="match status" value="1"/>
</dbReference>
<comment type="catalytic activity">
    <reaction evidence="9">
        <text>tRNA(His) + L-histidine + ATP = L-histidyl-tRNA(His) + AMP + diphosphate + H(+)</text>
        <dbReference type="Rhea" id="RHEA:17313"/>
        <dbReference type="Rhea" id="RHEA-COMP:9665"/>
        <dbReference type="Rhea" id="RHEA-COMP:9689"/>
        <dbReference type="ChEBI" id="CHEBI:15378"/>
        <dbReference type="ChEBI" id="CHEBI:30616"/>
        <dbReference type="ChEBI" id="CHEBI:33019"/>
        <dbReference type="ChEBI" id="CHEBI:57595"/>
        <dbReference type="ChEBI" id="CHEBI:78442"/>
        <dbReference type="ChEBI" id="CHEBI:78527"/>
        <dbReference type="ChEBI" id="CHEBI:456215"/>
        <dbReference type="EC" id="6.1.1.21"/>
    </reaction>
</comment>
<evidence type="ECO:0000256" key="4">
    <source>
        <dbReference type="ARBA" id="ARBA00022598"/>
    </source>
</evidence>
<feature type="domain" description="Aminoacyl-transfer RNA synthetases class-II family profile" evidence="11">
    <location>
        <begin position="438"/>
        <end position="786"/>
    </location>
</feature>
<keyword evidence="7" id="KW-0648">Protein biosynthesis</keyword>
<dbReference type="EMBL" id="LXWW01000054">
    <property type="protein sequence ID" value="OAO16942.1"/>
    <property type="molecule type" value="Genomic_DNA"/>
</dbReference>
<organism evidence="13 14">
    <name type="scientific">Blastocystis sp. subtype 1 (strain ATCC 50177 / NandII)</name>
    <dbReference type="NCBI Taxonomy" id="478820"/>
    <lineage>
        <taxon>Eukaryota</taxon>
        <taxon>Sar</taxon>
        <taxon>Stramenopiles</taxon>
        <taxon>Bigyra</taxon>
        <taxon>Opalozoa</taxon>
        <taxon>Opalinata</taxon>
        <taxon>Blastocystidae</taxon>
        <taxon>Blastocystis</taxon>
    </lineage>
</organism>
<dbReference type="GO" id="GO:0032543">
    <property type="term" value="P:mitochondrial translation"/>
    <property type="evidence" value="ECO:0007669"/>
    <property type="project" value="TreeGrafter"/>
</dbReference>
<evidence type="ECO:0000256" key="1">
    <source>
        <dbReference type="ARBA" id="ARBA00008226"/>
    </source>
</evidence>
<evidence type="ECO:0000313" key="12">
    <source>
        <dbReference type="EMBL" id="OAO16942.1"/>
    </source>
</evidence>
<feature type="region of interest" description="Disordered" evidence="10">
    <location>
        <begin position="377"/>
        <end position="399"/>
    </location>
</feature>
<reference evidence="13 14" key="1">
    <citation type="submission" date="2016-05" db="EMBL/GenBank/DDBJ databases">
        <title>Nuclear genome of Blastocystis sp. subtype 1 NandII.</title>
        <authorList>
            <person name="Gentekaki E."/>
            <person name="Curtis B."/>
            <person name="Stairs C."/>
            <person name="Eme L."/>
            <person name="Herman E."/>
            <person name="Klimes V."/>
            <person name="Arias M.C."/>
            <person name="Elias M."/>
            <person name="Hilliou F."/>
            <person name="Klute M."/>
            <person name="Malik S.-B."/>
            <person name="Pightling A."/>
            <person name="Rachubinski R."/>
            <person name="Salas D."/>
            <person name="Schlacht A."/>
            <person name="Suga H."/>
            <person name="Archibald J."/>
            <person name="Ball S.G."/>
            <person name="Clark G."/>
            <person name="Dacks J."/>
            <person name="Van Der Giezen M."/>
            <person name="Tsaousis A."/>
            <person name="Roger A."/>
        </authorList>
    </citation>
    <scope>NUCLEOTIDE SEQUENCE [LARGE SCALE GENOMIC DNA]</scope>
    <source>
        <strain evidence="14">ATCC 50177 / NandII</strain>
        <strain evidence="13">NandII</strain>
    </source>
</reference>
<gene>
    <name evidence="13" type="ORF">AV274_0333</name>
    <name evidence="12" type="ORF">AV274_1386</name>
</gene>
<dbReference type="STRING" id="478820.A0A196SNW1"/>
<dbReference type="NCBIfam" id="TIGR00442">
    <property type="entry name" value="hisS"/>
    <property type="match status" value="1"/>
</dbReference>
<dbReference type="CDD" id="cd00773">
    <property type="entry name" value="HisRS-like_core"/>
    <property type="match status" value="1"/>
</dbReference>
<evidence type="ECO:0000256" key="9">
    <source>
        <dbReference type="ARBA" id="ARBA00047639"/>
    </source>
</evidence>
<evidence type="ECO:0000256" key="3">
    <source>
        <dbReference type="ARBA" id="ARBA00015302"/>
    </source>
</evidence>
<dbReference type="GO" id="GO:0005524">
    <property type="term" value="F:ATP binding"/>
    <property type="evidence" value="ECO:0007669"/>
    <property type="project" value="UniProtKB-KW"/>
</dbReference>
<dbReference type="AlphaFoldDB" id="A0A196SNW1"/>
<evidence type="ECO:0000256" key="8">
    <source>
        <dbReference type="ARBA" id="ARBA00023146"/>
    </source>
</evidence>
<proteinExistence type="inferred from homology"/>
<keyword evidence="6" id="KW-0067">ATP-binding</keyword>
<protein>
    <recommendedName>
        <fullName evidence="3">Histidine--tRNA ligase, cytoplasmic</fullName>
        <ecNumber evidence="2">6.1.1.21</ecNumber>
    </recommendedName>
</protein>
<evidence type="ECO:0000313" key="13">
    <source>
        <dbReference type="EMBL" id="OAO17877.1"/>
    </source>
</evidence>
<dbReference type="InterPro" id="IPR036621">
    <property type="entry name" value="Anticodon-bd_dom_sf"/>
</dbReference>
<dbReference type="EMBL" id="LXWW01000013">
    <property type="protein sequence ID" value="OAO17877.1"/>
    <property type="molecule type" value="Genomic_DNA"/>
</dbReference>
<keyword evidence="4" id="KW-0436">Ligase</keyword>
<evidence type="ECO:0000256" key="2">
    <source>
        <dbReference type="ARBA" id="ARBA00012815"/>
    </source>
</evidence>
<evidence type="ECO:0000256" key="10">
    <source>
        <dbReference type="SAM" id="MobiDB-lite"/>
    </source>
</evidence>
<dbReference type="InterPro" id="IPR033656">
    <property type="entry name" value="HisRS_anticodon"/>
</dbReference>
<evidence type="ECO:0000256" key="7">
    <source>
        <dbReference type="ARBA" id="ARBA00022917"/>
    </source>
</evidence>
<comment type="caution">
    <text evidence="13">The sequence shown here is derived from an EMBL/GenBank/DDBJ whole genome shotgun (WGS) entry which is preliminary data.</text>
</comment>
<dbReference type="Pfam" id="PF13393">
    <property type="entry name" value="tRNA-synt_His"/>
    <property type="match status" value="1"/>
</dbReference>
<dbReference type="OrthoDB" id="1906957at2759"/>
<dbReference type="PROSITE" id="PS50862">
    <property type="entry name" value="AA_TRNA_LIGASE_II"/>
    <property type="match status" value="1"/>
</dbReference>
<dbReference type="GO" id="GO:0004821">
    <property type="term" value="F:histidine-tRNA ligase activity"/>
    <property type="evidence" value="ECO:0007669"/>
    <property type="project" value="UniProtKB-EC"/>
</dbReference>
<dbReference type="GO" id="GO:0005829">
    <property type="term" value="C:cytosol"/>
    <property type="evidence" value="ECO:0007669"/>
    <property type="project" value="TreeGrafter"/>
</dbReference>
<evidence type="ECO:0000313" key="14">
    <source>
        <dbReference type="Proteomes" id="UP000078348"/>
    </source>
</evidence>
<dbReference type="EC" id="6.1.1.21" evidence="2"/>
<name>A0A196SNW1_BLAHN</name>
<dbReference type="Pfam" id="PF03129">
    <property type="entry name" value="HGTP_anticodon"/>
    <property type="match status" value="1"/>
</dbReference>
<dbReference type="GO" id="GO:0006427">
    <property type="term" value="P:histidyl-tRNA aminoacylation"/>
    <property type="evidence" value="ECO:0007669"/>
    <property type="project" value="InterPro"/>
</dbReference>
<dbReference type="InterPro" id="IPR045864">
    <property type="entry name" value="aa-tRNA-synth_II/BPL/LPL"/>
</dbReference>
<evidence type="ECO:0000259" key="11">
    <source>
        <dbReference type="PROSITE" id="PS50862"/>
    </source>
</evidence>
<evidence type="ECO:0000256" key="6">
    <source>
        <dbReference type="ARBA" id="ARBA00022840"/>
    </source>
</evidence>
<comment type="similarity">
    <text evidence="1">Belongs to the class-II aminoacyl-tRNA synthetase family.</text>
</comment>
<dbReference type="CDD" id="cd00859">
    <property type="entry name" value="HisRS_anticodon"/>
    <property type="match status" value="1"/>
</dbReference>
<dbReference type="Gene3D" id="3.30.930.10">
    <property type="entry name" value="Bira Bifunctional Protein, Domain 2"/>
    <property type="match status" value="1"/>
</dbReference>
<keyword evidence="14" id="KW-1185">Reference proteome</keyword>
<sequence>MSGIQLGEKQIALDDLEGILANSIPVVVDPAFAAKIQKPGKGKHSAHECVKIPNVALPAMEGSSKVCELFTLLSLLKGEGISTELVNGLVQEINSHESKEVSIFDYEKSIAELKGGAALSEHEKHMVNMACLALRSLCYLIFKEGEKLNTLMLAVASLLISVLKAKIDTLNETIYEIDRPHRCAAYIAQILRLMLFGASQLSEDQDASVSALPELLGPSYDLLKHLKLSLQAELNAPAAREGSSILVSHCVNLEYQLQQILTHLAGMMALADAACNEKVEAALQSQKAVSVALAGVDAALAVPYRVLAEMAAVRDVMVAVLARCAELLRERIEKSVKVVEEKTIDPAIEARLAAERAKEEAEMDPATLARIREKRAAKEAKKNKKAGKKEKKLNPGNGVQALLDTPEVTAAAGYDLVRGATFGAIAALFESLQSGGVHRKPKIPKGTRDFLPEQMEIRAKVMDTIRGVFRRHGAVEIDTPVFEEKETLMGKYGEDSKLIYDLADQGGEILALRYDLTVPFARFLAVHQVGNIKRFHIAKVYRRDNPVVTKGRYREFYQCDFDIAGSYGAMISDADVLAVGVEIYRALEIGDFMIKVNHRELLDSMMEICGVPPAKIRAIGSAIDKLDKETWETVRAEMVEKKGLAPEAADKIHAFVSIRGDAWSVYDQLLAIESIQQNARAMKALGDMKLLFTYLEAMGYLQYLSFDMSLARGLDYYTGLIYEVVLNNNPWGVGSIGAGGRYDHLVGMFNAGGKDIPCVGISIGVERVFTILEKQAQEKGGLKCTPCSVLVASVGKDMTVHRMRVAADLWRNGIAAEFGYQENPKLQKQLAYALEAGINWVVVVGEEEIKEGKVNLKNLGTHEEVTIPVESVVAELRKQGLN</sequence>
<keyword evidence="5" id="KW-0547">Nucleotide-binding</keyword>
<dbReference type="PANTHER" id="PTHR11476">
    <property type="entry name" value="HISTIDYL-TRNA SYNTHETASE"/>
    <property type="match status" value="1"/>
</dbReference>
<dbReference type="SUPFAM" id="SSF52954">
    <property type="entry name" value="Class II aaRS ABD-related"/>
    <property type="match status" value="1"/>
</dbReference>